<keyword evidence="3" id="KW-0238">DNA-binding</keyword>
<dbReference type="Pfam" id="PF03466">
    <property type="entry name" value="LysR_substrate"/>
    <property type="match status" value="1"/>
</dbReference>
<dbReference type="EMBL" id="CP154795">
    <property type="protein sequence ID" value="XAN09073.1"/>
    <property type="molecule type" value="Genomic_DNA"/>
</dbReference>
<dbReference type="SUPFAM" id="SSF46785">
    <property type="entry name" value="Winged helix' DNA-binding domain"/>
    <property type="match status" value="1"/>
</dbReference>
<dbReference type="PANTHER" id="PTHR30126">
    <property type="entry name" value="HTH-TYPE TRANSCRIPTIONAL REGULATOR"/>
    <property type="match status" value="1"/>
</dbReference>
<dbReference type="SUPFAM" id="SSF53850">
    <property type="entry name" value="Periplasmic binding protein-like II"/>
    <property type="match status" value="1"/>
</dbReference>
<evidence type="ECO:0000256" key="1">
    <source>
        <dbReference type="ARBA" id="ARBA00009437"/>
    </source>
</evidence>
<evidence type="ECO:0000313" key="6">
    <source>
        <dbReference type="EMBL" id="XAN09073.1"/>
    </source>
</evidence>
<dbReference type="InterPro" id="IPR036390">
    <property type="entry name" value="WH_DNA-bd_sf"/>
</dbReference>
<dbReference type="RefSeq" id="WP_425310510.1">
    <property type="nucleotide sequence ID" value="NZ_CP154795.1"/>
</dbReference>
<dbReference type="Proteomes" id="UP001442841">
    <property type="component" value="Chromosome"/>
</dbReference>
<comment type="similarity">
    <text evidence="1">Belongs to the LysR transcriptional regulatory family.</text>
</comment>
<evidence type="ECO:0000256" key="2">
    <source>
        <dbReference type="ARBA" id="ARBA00023015"/>
    </source>
</evidence>
<sequence length="308" mass="32541">MLPDFLDEYAGPPDVPAALTWSRLRTFLAVVEFGGVAAAADLLHVTAPAVSAAVSVLENELGTKLFSKAGRGVVPTEAGLVFAEHCRTLLGLVTTAREAVRDAETSRVRLGVVETAAETLLPGLLASFTRAHPGVELAILVEPRDELFVRLGHHELDVVLAGRPPRGSGFVSRATRENSLVLVGAPGARNDAVWLLRGHGSGTRETALGLLTRLEPHPGVLTLGTQGACLAAARSGLGVTLVHLDAVRRDLARGDLVEIRQRGTPMRRPWHLCTGTQPSRVAELLLAHVTEPGMAGEHAFRAVADLVG</sequence>
<evidence type="ECO:0000259" key="5">
    <source>
        <dbReference type="PROSITE" id="PS50931"/>
    </source>
</evidence>
<accession>A0ABZ3FSM6</accession>
<dbReference type="PRINTS" id="PR00039">
    <property type="entry name" value="HTHLYSR"/>
</dbReference>
<evidence type="ECO:0000313" key="7">
    <source>
        <dbReference type="Proteomes" id="UP001442841"/>
    </source>
</evidence>
<protein>
    <submittedName>
        <fullName evidence="6">LysR family transcriptional regulator</fullName>
    </submittedName>
</protein>
<feature type="domain" description="HTH lysR-type" evidence="5">
    <location>
        <begin position="19"/>
        <end position="76"/>
    </location>
</feature>
<keyword evidence="4" id="KW-0804">Transcription</keyword>
<dbReference type="InterPro" id="IPR036388">
    <property type="entry name" value="WH-like_DNA-bd_sf"/>
</dbReference>
<evidence type="ECO:0000256" key="4">
    <source>
        <dbReference type="ARBA" id="ARBA00023163"/>
    </source>
</evidence>
<dbReference type="Pfam" id="PF00126">
    <property type="entry name" value="HTH_1"/>
    <property type="match status" value="1"/>
</dbReference>
<dbReference type="InterPro" id="IPR000847">
    <property type="entry name" value="LysR_HTH_N"/>
</dbReference>
<keyword evidence="2" id="KW-0805">Transcription regulation</keyword>
<name>A0ABZ3FSM6_9ACTN</name>
<dbReference type="PROSITE" id="PS50931">
    <property type="entry name" value="HTH_LYSR"/>
    <property type="match status" value="1"/>
</dbReference>
<organism evidence="6 7">
    <name type="scientific">Ammonicoccus fulvus</name>
    <dbReference type="NCBI Taxonomy" id="3138240"/>
    <lineage>
        <taxon>Bacteria</taxon>
        <taxon>Bacillati</taxon>
        <taxon>Actinomycetota</taxon>
        <taxon>Actinomycetes</taxon>
        <taxon>Propionibacteriales</taxon>
        <taxon>Propionibacteriaceae</taxon>
        <taxon>Ammonicoccus</taxon>
    </lineage>
</organism>
<proteinExistence type="inferred from homology"/>
<reference evidence="6 7" key="1">
    <citation type="submission" date="2024-04" db="EMBL/GenBank/DDBJ databases">
        <title>Isolation of an actinomycete strain from pig manure.</title>
        <authorList>
            <person name="Gong T."/>
            <person name="Yu Z."/>
            <person name="An M."/>
            <person name="Wei C."/>
            <person name="Yang W."/>
            <person name="Liu L."/>
        </authorList>
    </citation>
    <scope>NUCLEOTIDE SEQUENCE [LARGE SCALE GENOMIC DNA]</scope>
    <source>
        <strain evidence="6 7">ZF39</strain>
    </source>
</reference>
<keyword evidence="7" id="KW-1185">Reference proteome</keyword>
<dbReference type="Gene3D" id="3.40.190.10">
    <property type="entry name" value="Periplasmic binding protein-like II"/>
    <property type="match status" value="2"/>
</dbReference>
<dbReference type="InterPro" id="IPR005119">
    <property type="entry name" value="LysR_subst-bd"/>
</dbReference>
<dbReference type="PANTHER" id="PTHR30126:SF40">
    <property type="entry name" value="HTH-TYPE TRANSCRIPTIONAL REGULATOR GLTR"/>
    <property type="match status" value="1"/>
</dbReference>
<dbReference type="Gene3D" id="1.10.10.10">
    <property type="entry name" value="Winged helix-like DNA-binding domain superfamily/Winged helix DNA-binding domain"/>
    <property type="match status" value="1"/>
</dbReference>
<evidence type="ECO:0000256" key="3">
    <source>
        <dbReference type="ARBA" id="ARBA00023125"/>
    </source>
</evidence>
<gene>
    <name evidence="6" type="ORF">AADG42_17715</name>
</gene>